<protein>
    <submittedName>
        <fullName evidence="2">L-carnitine dehydratase/bile acid-inducible protein F</fullName>
    </submittedName>
</protein>
<evidence type="ECO:0000313" key="3">
    <source>
        <dbReference type="Proteomes" id="UP000029223"/>
    </source>
</evidence>
<proteinExistence type="predicted"/>
<dbReference type="InterPro" id="IPR023606">
    <property type="entry name" value="CoA-Trfase_III_dom_1_sf"/>
</dbReference>
<dbReference type="PANTHER" id="PTHR48207:SF4">
    <property type="entry name" value="BLL6097 PROTEIN"/>
    <property type="match status" value="1"/>
</dbReference>
<dbReference type="Pfam" id="PF02515">
    <property type="entry name" value="CoA_transf_3"/>
    <property type="match status" value="1"/>
</dbReference>
<organism evidence="2 3">
    <name type="scientific">Vibrio variabilis</name>
    <dbReference type="NCBI Taxonomy" id="990271"/>
    <lineage>
        <taxon>Bacteria</taxon>
        <taxon>Pseudomonadati</taxon>
        <taxon>Pseudomonadota</taxon>
        <taxon>Gammaproteobacteria</taxon>
        <taxon>Vibrionales</taxon>
        <taxon>Vibrionaceae</taxon>
        <taxon>Vibrio</taxon>
    </lineage>
</organism>
<accession>A0ABQ0JEX5</accession>
<sequence>MSEQGLPLEGTLVLDFAQFLAAPSAALRLADLGARVIKIERPGVGDLCRQLTISNLTSGGQSGVFQTINRNKESYTADLKDPKDLAKVKTLIEQADVMIENFRPGVMAKLGLDYQSVKAINPKIVYATVTGYGSEGPWKGKPGQDLLAQSISGLVHLNGNADQPPMPFGLAVSDMVTGAHLVQGILAGLFKVAMKGQGCLVEVSLLESTLDFQFEVVTTYLNDGNQLPKRSAINNAHAYLGAPMAFIRLKMVTWLSLWAQL</sequence>
<evidence type="ECO:0000256" key="1">
    <source>
        <dbReference type="ARBA" id="ARBA00022679"/>
    </source>
</evidence>
<dbReference type="InterPro" id="IPR050483">
    <property type="entry name" value="CoA-transferase_III_domain"/>
</dbReference>
<dbReference type="SUPFAM" id="SSF89796">
    <property type="entry name" value="CoA-transferase family III (CaiB/BaiF)"/>
    <property type="match status" value="1"/>
</dbReference>
<gene>
    <name evidence="2" type="ORF">JCM19239_2070</name>
</gene>
<dbReference type="PANTHER" id="PTHR48207">
    <property type="entry name" value="SUCCINATE--HYDROXYMETHYLGLUTARATE COA-TRANSFERASE"/>
    <property type="match status" value="1"/>
</dbReference>
<comment type="caution">
    <text evidence="2">The sequence shown here is derived from an EMBL/GenBank/DDBJ whole genome shotgun (WGS) entry which is preliminary data.</text>
</comment>
<name>A0ABQ0JEX5_9VIBR</name>
<reference evidence="3" key="1">
    <citation type="submission" date="2014-09" db="EMBL/GenBank/DDBJ databases">
        <title>Vibrio variabilis JCM 19239. (C206) whole genome shotgun sequence.</title>
        <authorList>
            <person name="Sawabe T."/>
            <person name="Meirelles P."/>
            <person name="Nakanishi M."/>
            <person name="Sayaka M."/>
            <person name="Hattori M."/>
            <person name="Ohkuma M."/>
        </authorList>
    </citation>
    <scope>NUCLEOTIDE SEQUENCE [LARGE SCALE GENOMIC DNA]</scope>
    <source>
        <strain evidence="3">JCM 19239</strain>
    </source>
</reference>
<dbReference type="Proteomes" id="UP000029223">
    <property type="component" value="Unassembled WGS sequence"/>
</dbReference>
<dbReference type="Gene3D" id="3.40.50.10540">
    <property type="entry name" value="Crotonobetainyl-coa:carnitine coa-transferase, domain 1"/>
    <property type="match status" value="1"/>
</dbReference>
<evidence type="ECO:0000313" key="2">
    <source>
        <dbReference type="EMBL" id="GAL27258.1"/>
    </source>
</evidence>
<dbReference type="InterPro" id="IPR003673">
    <property type="entry name" value="CoA-Trfase_fam_III"/>
</dbReference>
<keyword evidence="1" id="KW-0808">Transferase</keyword>
<dbReference type="EMBL" id="BBMS01000027">
    <property type="protein sequence ID" value="GAL27258.1"/>
    <property type="molecule type" value="Genomic_DNA"/>
</dbReference>
<keyword evidence="3" id="KW-1185">Reference proteome</keyword>